<reference evidence="2" key="1">
    <citation type="journal article" date="2015" name="Nature">
        <title>Complex archaea that bridge the gap between prokaryotes and eukaryotes.</title>
        <authorList>
            <person name="Spang A."/>
            <person name="Saw J.H."/>
            <person name="Jorgensen S.L."/>
            <person name="Zaremba-Niedzwiedzka K."/>
            <person name="Martijn J."/>
            <person name="Lind A.E."/>
            <person name="van Eijk R."/>
            <person name="Schleper C."/>
            <person name="Guy L."/>
            <person name="Ettema T.J."/>
        </authorList>
    </citation>
    <scope>NUCLEOTIDE SEQUENCE</scope>
</reference>
<name>A0A0F9E0L1_9ZZZZ</name>
<evidence type="ECO:0000256" key="1">
    <source>
        <dbReference type="SAM" id="MobiDB-lite"/>
    </source>
</evidence>
<sequence length="79" mass="9346">MSDAAYYREYRKRPKFKRWLAQHEATPARIEQQRKASRKWRKANPKIVARGKAKYRSDGRAYARAVKDCPCADCGQRFP</sequence>
<evidence type="ECO:0000313" key="2">
    <source>
        <dbReference type="EMBL" id="KKL67563.1"/>
    </source>
</evidence>
<dbReference type="AlphaFoldDB" id="A0A0F9E0L1"/>
<accession>A0A0F9E0L1</accession>
<proteinExistence type="predicted"/>
<organism evidence="2">
    <name type="scientific">marine sediment metagenome</name>
    <dbReference type="NCBI Taxonomy" id="412755"/>
    <lineage>
        <taxon>unclassified sequences</taxon>
        <taxon>metagenomes</taxon>
        <taxon>ecological metagenomes</taxon>
    </lineage>
</organism>
<feature type="region of interest" description="Disordered" evidence="1">
    <location>
        <begin position="27"/>
        <end position="51"/>
    </location>
</feature>
<comment type="caution">
    <text evidence="2">The sequence shown here is derived from an EMBL/GenBank/DDBJ whole genome shotgun (WGS) entry which is preliminary data.</text>
</comment>
<feature type="non-terminal residue" evidence="2">
    <location>
        <position position="79"/>
    </location>
</feature>
<feature type="compositionally biased region" description="Basic residues" evidence="1">
    <location>
        <begin position="35"/>
        <end position="51"/>
    </location>
</feature>
<gene>
    <name evidence="2" type="ORF">LCGC14_2133760</name>
</gene>
<dbReference type="EMBL" id="LAZR01026820">
    <property type="protein sequence ID" value="KKL67563.1"/>
    <property type="molecule type" value="Genomic_DNA"/>
</dbReference>
<protein>
    <submittedName>
        <fullName evidence="2">Uncharacterized protein</fullName>
    </submittedName>
</protein>